<accession>A0A4C1V2B8</accession>
<evidence type="ECO:0000313" key="2">
    <source>
        <dbReference type="Proteomes" id="UP000299102"/>
    </source>
</evidence>
<evidence type="ECO:0000313" key="1">
    <source>
        <dbReference type="EMBL" id="GBP32466.1"/>
    </source>
</evidence>
<proteinExistence type="predicted"/>
<organism evidence="1 2">
    <name type="scientific">Eumeta variegata</name>
    <name type="common">Bagworm moth</name>
    <name type="synonym">Eumeta japonica</name>
    <dbReference type="NCBI Taxonomy" id="151549"/>
    <lineage>
        <taxon>Eukaryota</taxon>
        <taxon>Metazoa</taxon>
        <taxon>Ecdysozoa</taxon>
        <taxon>Arthropoda</taxon>
        <taxon>Hexapoda</taxon>
        <taxon>Insecta</taxon>
        <taxon>Pterygota</taxon>
        <taxon>Neoptera</taxon>
        <taxon>Endopterygota</taxon>
        <taxon>Lepidoptera</taxon>
        <taxon>Glossata</taxon>
        <taxon>Ditrysia</taxon>
        <taxon>Tineoidea</taxon>
        <taxon>Psychidae</taxon>
        <taxon>Oiketicinae</taxon>
        <taxon>Eumeta</taxon>
    </lineage>
</organism>
<name>A0A4C1V2B8_EUMVA</name>
<keyword evidence="2" id="KW-1185">Reference proteome</keyword>
<sequence length="123" mass="13930">MSSPTHCIMPCDDLDPGVISVQRTPTMIIRLALASGMDLMHDVMELSEIQTFRSTAISKRPQPILRTEYMCLHTVGDTTPSLEYLYGVKRKLTCRDTERLEHQAYGLGFMITKAAVKQLRKKT</sequence>
<comment type="caution">
    <text evidence="1">The sequence shown here is derived from an EMBL/GenBank/DDBJ whole genome shotgun (WGS) entry which is preliminary data.</text>
</comment>
<protein>
    <submittedName>
        <fullName evidence="1">Uncharacterized protein</fullName>
    </submittedName>
</protein>
<reference evidence="1 2" key="1">
    <citation type="journal article" date="2019" name="Commun. Biol.">
        <title>The bagworm genome reveals a unique fibroin gene that provides high tensile strength.</title>
        <authorList>
            <person name="Kono N."/>
            <person name="Nakamura H."/>
            <person name="Ohtoshi R."/>
            <person name="Tomita M."/>
            <person name="Numata K."/>
            <person name="Arakawa K."/>
        </authorList>
    </citation>
    <scope>NUCLEOTIDE SEQUENCE [LARGE SCALE GENOMIC DNA]</scope>
</reference>
<dbReference type="AlphaFoldDB" id="A0A4C1V2B8"/>
<gene>
    <name evidence="1" type="ORF">EVAR_24630_1</name>
</gene>
<dbReference type="EMBL" id="BGZK01000260">
    <property type="protein sequence ID" value="GBP32466.1"/>
    <property type="molecule type" value="Genomic_DNA"/>
</dbReference>
<dbReference type="Proteomes" id="UP000299102">
    <property type="component" value="Unassembled WGS sequence"/>
</dbReference>